<dbReference type="InterPro" id="IPR002172">
    <property type="entry name" value="LDrepeatLR_classA_rpt"/>
</dbReference>
<comment type="caution">
    <text evidence="4">The sequence shown here is derived from an EMBL/GenBank/DDBJ whole genome shotgun (WGS) entry which is preliminary data.</text>
</comment>
<dbReference type="SUPFAM" id="SSF57424">
    <property type="entry name" value="LDL receptor-like module"/>
    <property type="match status" value="1"/>
</dbReference>
<dbReference type="Pfam" id="PF00057">
    <property type="entry name" value="Ldl_recept_a"/>
    <property type="match status" value="1"/>
</dbReference>
<keyword evidence="3" id="KW-0732">Signal</keyword>
<comment type="caution">
    <text evidence="2">Lacks conserved residue(s) required for the propagation of feature annotation.</text>
</comment>
<dbReference type="PROSITE" id="PS50068">
    <property type="entry name" value="LDLRA_2"/>
    <property type="match status" value="1"/>
</dbReference>
<dbReference type="SMART" id="SM00192">
    <property type="entry name" value="LDLa"/>
    <property type="match status" value="1"/>
</dbReference>
<dbReference type="EMBL" id="JAPXFL010000008">
    <property type="protein sequence ID" value="KAK9502821.1"/>
    <property type="molecule type" value="Genomic_DNA"/>
</dbReference>
<accession>A0AAW1CVF6</accession>
<evidence type="ECO:0000256" key="1">
    <source>
        <dbReference type="ARBA" id="ARBA00023157"/>
    </source>
</evidence>
<evidence type="ECO:0000256" key="2">
    <source>
        <dbReference type="PROSITE-ProRule" id="PRU00124"/>
    </source>
</evidence>
<evidence type="ECO:0000256" key="3">
    <source>
        <dbReference type="SAM" id="SignalP"/>
    </source>
</evidence>
<feature type="disulfide bond" evidence="2">
    <location>
        <begin position="45"/>
        <end position="63"/>
    </location>
</feature>
<evidence type="ECO:0000313" key="5">
    <source>
        <dbReference type="Proteomes" id="UP001461498"/>
    </source>
</evidence>
<reference evidence="4 5" key="1">
    <citation type="submission" date="2022-12" db="EMBL/GenBank/DDBJ databases">
        <title>Chromosome-level genome assembly of true bugs.</title>
        <authorList>
            <person name="Ma L."/>
            <person name="Li H."/>
        </authorList>
    </citation>
    <scope>NUCLEOTIDE SEQUENCE [LARGE SCALE GENOMIC DNA]</scope>
    <source>
        <strain evidence="4">Lab_2022b</strain>
    </source>
</reference>
<gene>
    <name evidence="4" type="ORF">O3M35_011522</name>
</gene>
<evidence type="ECO:0000313" key="4">
    <source>
        <dbReference type="EMBL" id="KAK9502821.1"/>
    </source>
</evidence>
<keyword evidence="5" id="KW-1185">Reference proteome</keyword>
<name>A0AAW1CVF6_9HEMI</name>
<dbReference type="AlphaFoldDB" id="A0AAW1CVF6"/>
<protein>
    <submittedName>
        <fullName evidence="4">Uncharacterized protein</fullName>
    </submittedName>
</protein>
<dbReference type="Proteomes" id="UP001461498">
    <property type="component" value="Unassembled WGS sequence"/>
</dbReference>
<dbReference type="Gene3D" id="4.10.400.10">
    <property type="entry name" value="Low-density Lipoprotein Receptor"/>
    <property type="match status" value="1"/>
</dbReference>
<proteinExistence type="predicted"/>
<organism evidence="4 5">
    <name type="scientific">Rhynocoris fuscipes</name>
    <dbReference type="NCBI Taxonomy" id="488301"/>
    <lineage>
        <taxon>Eukaryota</taxon>
        <taxon>Metazoa</taxon>
        <taxon>Ecdysozoa</taxon>
        <taxon>Arthropoda</taxon>
        <taxon>Hexapoda</taxon>
        <taxon>Insecta</taxon>
        <taxon>Pterygota</taxon>
        <taxon>Neoptera</taxon>
        <taxon>Paraneoptera</taxon>
        <taxon>Hemiptera</taxon>
        <taxon>Heteroptera</taxon>
        <taxon>Panheteroptera</taxon>
        <taxon>Cimicomorpha</taxon>
        <taxon>Reduviidae</taxon>
        <taxon>Harpactorinae</taxon>
        <taxon>Harpactorini</taxon>
        <taxon>Rhynocoris</taxon>
    </lineage>
</organism>
<keyword evidence="1 2" id="KW-1015">Disulfide bond</keyword>
<sequence length="84" mass="9032">MFYGKLLEVIISIYMICLGGNGAATMDNVILPTGTCNSTEPVFHCTSNTCVPAKLLCNGIPDCDNGIDESVQQCGKSHFIYLLI</sequence>
<feature type="chain" id="PRO_5043833504" evidence="3">
    <location>
        <begin position="24"/>
        <end position="84"/>
    </location>
</feature>
<feature type="signal peptide" evidence="3">
    <location>
        <begin position="1"/>
        <end position="23"/>
    </location>
</feature>
<dbReference type="CDD" id="cd00112">
    <property type="entry name" value="LDLa"/>
    <property type="match status" value="1"/>
</dbReference>
<dbReference type="InterPro" id="IPR036055">
    <property type="entry name" value="LDL_receptor-like_sf"/>
</dbReference>